<dbReference type="InterPro" id="IPR002925">
    <property type="entry name" value="Dienelactn_hydro"/>
</dbReference>
<dbReference type="InterPro" id="IPR029058">
    <property type="entry name" value="AB_hydrolase_fold"/>
</dbReference>
<organism evidence="3 4">
    <name type="scientific">Emticicia aquatica</name>
    <dbReference type="NCBI Taxonomy" id="1681835"/>
    <lineage>
        <taxon>Bacteria</taxon>
        <taxon>Pseudomonadati</taxon>
        <taxon>Bacteroidota</taxon>
        <taxon>Cytophagia</taxon>
        <taxon>Cytophagales</taxon>
        <taxon>Leadbetterellaceae</taxon>
        <taxon>Emticicia</taxon>
    </lineage>
</organism>
<accession>A0ABM9AVF9</accession>
<dbReference type="Pfam" id="PF01738">
    <property type="entry name" value="DLH"/>
    <property type="match status" value="1"/>
</dbReference>
<dbReference type="InterPro" id="IPR050300">
    <property type="entry name" value="GDXG_lipolytic_enzyme"/>
</dbReference>
<evidence type="ECO:0000259" key="2">
    <source>
        <dbReference type="Pfam" id="PF01738"/>
    </source>
</evidence>
<proteinExistence type="predicted"/>
<comment type="caution">
    <text evidence="3">The sequence shown here is derived from an EMBL/GenBank/DDBJ whole genome shotgun (WGS) entry which is preliminary data.</text>
</comment>
<dbReference type="EMBL" id="CAKLPY010000005">
    <property type="protein sequence ID" value="CAH0997711.1"/>
    <property type="molecule type" value="Genomic_DNA"/>
</dbReference>
<dbReference type="RefSeq" id="WP_238808520.1">
    <property type="nucleotide sequence ID" value="NZ_CAKLPY010000005.1"/>
</dbReference>
<sequence>MKYILSFIVLIWAFENTQAQKVISLYEGKAPGSETWTWSEGESVKNMFNNRVAYNVVNPTITAYLPEPSNANGTAVIVAPGGAFHTLSMDSEGIEVAKWLNSNGIAAFVLKYRLARSFTDDPVKELMGKMGNFKTLDEENAAVVPLALQDGLTAVKYVRTHANELKIAGNKIGFIGFSAGATLTMSVIYSATDESRPNFVAPIYAYEKAIIGNEVPKVKTPIFIAVASDDQLGFVPHSINIYNKWFQAKQPTELHIYEKGGHGFGMRKSNITTDAWIEHFGLWLKMQGFLK</sequence>
<evidence type="ECO:0000313" key="3">
    <source>
        <dbReference type="EMBL" id="CAH0997711.1"/>
    </source>
</evidence>
<protein>
    <recommendedName>
        <fullName evidence="2">Dienelactone hydrolase domain-containing protein</fullName>
    </recommendedName>
</protein>
<evidence type="ECO:0000256" key="1">
    <source>
        <dbReference type="ARBA" id="ARBA00022801"/>
    </source>
</evidence>
<name>A0ABM9AVF9_9BACT</name>
<feature type="domain" description="Dienelactone hydrolase" evidence="2">
    <location>
        <begin position="62"/>
        <end position="274"/>
    </location>
</feature>
<dbReference type="SUPFAM" id="SSF53474">
    <property type="entry name" value="alpha/beta-Hydrolases"/>
    <property type="match status" value="1"/>
</dbReference>
<evidence type="ECO:0000313" key="4">
    <source>
        <dbReference type="Proteomes" id="UP000837932"/>
    </source>
</evidence>
<gene>
    <name evidence="3" type="ORF">EMA8858_03845</name>
</gene>
<keyword evidence="4" id="KW-1185">Reference proteome</keyword>
<reference evidence="3" key="1">
    <citation type="submission" date="2021-12" db="EMBL/GenBank/DDBJ databases">
        <authorList>
            <person name="Rodrigo-Torres L."/>
            <person name="Arahal R. D."/>
            <person name="Lucena T."/>
        </authorList>
    </citation>
    <scope>NUCLEOTIDE SEQUENCE</scope>
    <source>
        <strain evidence="3">CECT 8858</strain>
    </source>
</reference>
<keyword evidence="1" id="KW-0378">Hydrolase</keyword>
<dbReference type="Proteomes" id="UP000837932">
    <property type="component" value="Unassembled WGS sequence"/>
</dbReference>
<dbReference type="PANTHER" id="PTHR48081:SF6">
    <property type="entry name" value="PEPTIDASE S9 PROLYL OLIGOPEPTIDASE CATALYTIC DOMAIN-CONTAINING PROTEIN"/>
    <property type="match status" value="1"/>
</dbReference>
<dbReference type="PANTHER" id="PTHR48081">
    <property type="entry name" value="AB HYDROLASE SUPERFAMILY PROTEIN C4A8.06C"/>
    <property type="match status" value="1"/>
</dbReference>
<dbReference type="Gene3D" id="3.40.50.1820">
    <property type="entry name" value="alpha/beta hydrolase"/>
    <property type="match status" value="1"/>
</dbReference>